<protein>
    <submittedName>
        <fullName evidence="2">Dihydroorotase-like protein</fullName>
    </submittedName>
</protein>
<gene>
    <name evidence="2" type="ORF">KUF71_025532</name>
</gene>
<dbReference type="InterPro" id="IPR018289">
    <property type="entry name" value="MULE_transposase_dom"/>
</dbReference>
<organism evidence="2 3">
    <name type="scientific">Frankliniella fusca</name>
    <dbReference type="NCBI Taxonomy" id="407009"/>
    <lineage>
        <taxon>Eukaryota</taxon>
        <taxon>Metazoa</taxon>
        <taxon>Ecdysozoa</taxon>
        <taxon>Arthropoda</taxon>
        <taxon>Hexapoda</taxon>
        <taxon>Insecta</taxon>
        <taxon>Pterygota</taxon>
        <taxon>Neoptera</taxon>
        <taxon>Paraneoptera</taxon>
        <taxon>Thysanoptera</taxon>
        <taxon>Terebrantia</taxon>
        <taxon>Thripoidea</taxon>
        <taxon>Thripidae</taxon>
        <taxon>Frankliniella</taxon>
    </lineage>
</organism>
<feature type="domain" description="MULE transposase" evidence="1">
    <location>
        <begin position="226"/>
        <end position="295"/>
    </location>
</feature>
<evidence type="ECO:0000313" key="2">
    <source>
        <dbReference type="EMBL" id="KAK3931273.1"/>
    </source>
</evidence>
<reference evidence="2" key="2">
    <citation type="journal article" date="2023" name="BMC Genomics">
        <title>Pest status, molecular evolution, and epigenetic factors derived from the genome assembly of Frankliniella fusca, a thysanopteran phytovirus vector.</title>
        <authorList>
            <person name="Catto M.A."/>
            <person name="Labadie P.E."/>
            <person name="Jacobson A.L."/>
            <person name="Kennedy G.G."/>
            <person name="Srinivasan R."/>
            <person name="Hunt B.G."/>
        </authorList>
    </citation>
    <scope>NUCLEOTIDE SEQUENCE</scope>
    <source>
        <strain evidence="2">PL_HMW_Pooled</strain>
    </source>
</reference>
<sequence>MALIEGQGMRPRTRFWRGPDLHDYHDNRVLSGGRISLRCVNHKQCPGHCSVFRDRTEFRETTCHNHDPNVHRLQVRSLRYALMERCRRGDQTRFKKMYAEERVRLKISAQAASRIPLVKLRTAMRRARLENRPRLPRSLKDLDKILRQGQYKALSCSLDGKDSVYAGRAGSARQKNMSLIFVSKRMLREMNRRKTGKVKELFCDATSCPTPRGLKVSQVWNISTVRSHHVIPLVRVLMRKRTKEAYLAALEKIKSLAPRLNPQKIMTDYESAEQWALGRAFLNAELHGCLFHYSKAIGAKARKLGMYKVIKKNYHVRSLVRWLTCLPSLPVASIKKGLREIARRAVKKGVAEHMVKLLQYWVRTTNASESDNRMLQDAVSVKRPNVWDFIGGVIEMEDATYCNLKVLRNPVNRLRRRPLSALANDRTIQALTEDLDAGNISVRKFIKVASYTTLRSLNRGLNGKKRKRNI</sequence>
<evidence type="ECO:0000313" key="3">
    <source>
        <dbReference type="Proteomes" id="UP001219518"/>
    </source>
</evidence>
<name>A0AAE1I1G5_9NEOP</name>
<dbReference type="EMBL" id="JAHWGI010001421">
    <property type="protein sequence ID" value="KAK3931273.1"/>
    <property type="molecule type" value="Genomic_DNA"/>
</dbReference>
<dbReference type="Proteomes" id="UP001219518">
    <property type="component" value="Unassembled WGS sequence"/>
</dbReference>
<proteinExistence type="predicted"/>
<dbReference type="Pfam" id="PF10551">
    <property type="entry name" value="MULE"/>
    <property type="match status" value="1"/>
</dbReference>
<keyword evidence="3" id="KW-1185">Reference proteome</keyword>
<dbReference type="AlphaFoldDB" id="A0AAE1I1G5"/>
<accession>A0AAE1I1G5</accession>
<evidence type="ECO:0000259" key="1">
    <source>
        <dbReference type="Pfam" id="PF10551"/>
    </source>
</evidence>
<comment type="caution">
    <text evidence="2">The sequence shown here is derived from an EMBL/GenBank/DDBJ whole genome shotgun (WGS) entry which is preliminary data.</text>
</comment>
<reference evidence="2" key="1">
    <citation type="submission" date="2021-07" db="EMBL/GenBank/DDBJ databases">
        <authorList>
            <person name="Catto M.A."/>
            <person name="Jacobson A."/>
            <person name="Kennedy G."/>
            <person name="Labadie P."/>
            <person name="Hunt B.G."/>
            <person name="Srinivasan R."/>
        </authorList>
    </citation>
    <scope>NUCLEOTIDE SEQUENCE</scope>
    <source>
        <strain evidence="2">PL_HMW_Pooled</strain>
        <tissue evidence="2">Head</tissue>
    </source>
</reference>